<gene>
    <name evidence="1" type="ORF">NPIL_669871</name>
</gene>
<organism evidence="1 2">
    <name type="scientific">Nephila pilipes</name>
    <name type="common">Giant wood spider</name>
    <name type="synonym">Nephila maculata</name>
    <dbReference type="NCBI Taxonomy" id="299642"/>
    <lineage>
        <taxon>Eukaryota</taxon>
        <taxon>Metazoa</taxon>
        <taxon>Ecdysozoa</taxon>
        <taxon>Arthropoda</taxon>
        <taxon>Chelicerata</taxon>
        <taxon>Arachnida</taxon>
        <taxon>Araneae</taxon>
        <taxon>Araneomorphae</taxon>
        <taxon>Entelegynae</taxon>
        <taxon>Araneoidea</taxon>
        <taxon>Nephilidae</taxon>
        <taxon>Nephila</taxon>
    </lineage>
</organism>
<evidence type="ECO:0000313" key="2">
    <source>
        <dbReference type="Proteomes" id="UP000887013"/>
    </source>
</evidence>
<dbReference type="AlphaFoldDB" id="A0A8X6QXQ7"/>
<dbReference type="Proteomes" id="UP000887013">
    <property type="component" value="Unassembled WGS sequence"/>
</dbReference>
<reference evidence="1" key="1">
    <citation type="submission" date="2020-08" db="EMBL/GenBank/DDBJ databases">
        <title>Multicomponent nature underlies the extraordinary mechanical properties of spider dragline silk.</title>
        <authorList>
            <person name="Kono N."/>
            <person name="Nakamura H."/>
            <person name="Mori M."/>
            <person name="Yoshida Y."/>
            <person name="Ohtoshi R."/>
            <person name="Malay A.D."/>
            <person name="Moran D.A.P."/>
            <person name="Tomita M."/>
            <person name="Numata K."/>
            <person name="Arakawa K."/>
        </authorList>
    </citation>
    <scope>NUCLEOTIDE SEQUENCE</scope>
</reference>
<sequence>MTFEIDIKGLFLVWESVYCTHGSEIKNLINLSHHWCARLKARYLDEQNFLLWQSDEHRYINMGCALDFGIVKKVLKDELDRLLDFCQFVVMPLSSSLYVYDLILSICSFFPLYLCF</sequence>
<dbReference type="EMBL" id="BMAW01039171">
    <property type="protein sequence ID" value="GFU54795.1"/>
    <property type="molecule type" value="Genomic_DNA"/>
</dbReference>
<protein>
    <submittedName>
        <fullName evidence="1">Uncharacterized protein</fullName>
    </submittedName>
</protein>
<comment type="caution">
    <text evidence="1">The sequence shown here is derived from an EMBL/GenBank/DDBJ whole genome shotgun (WGS) entry which is preliminary data.</text>
</comment>
<evidence type="ECO:0000313" key="1">
    <source>
        <dbReference type="EMBL" id="GFU54795.1"/>
    </source>
</evidence>
<name>A0A8X6QXQ7_NEPPI</name>
<accession>A0A8X6QXQ7</accession>
<keyword evidence="2" id="KW-1185">Reference proteome</keyword>
<proteinExistence type="predicted"/>